<evidence type="ECO:0000256" key="1">
    <source>
        <dbReference type="ARBA" id="ARBA00004141"/>
    </source>
</evidence>
<comment type="subcellular location">
    <subcellularLocation>
        <location evidence="1">Membrane</location>
        <topology evidence="1">Multi-pass membrane protein</topology>
    </subcellularLocation>
</comment>
<keyword evidence="4" id="KW-0472">Membrane</keyword>
<dbReference type="Pfam" id="PF05277">
    <property type="entry name" value="DUF726"/>
    <property type="match status" value="1"/>
</dbReference>
<proteinExistence type="predicted"/>
<dbReference type="AlphaFoldDB" id="A0A6B8VPJ3"/>
<gene>
    <name evidence="5" type="ORF">CKALI_02970</name>
</gene>
<dbReference type="Proteomes" id="UP000427071">
    <property type="component" value="Chromosome"/>
</dbReference>
<reference evidence="6" key="1">
    <citation type="submission" date="2019-11" db="EMBL/GenBank/DDBJ databases">
        <title>Complete genome sequence of Corynebacterium kalinowskii 1959, a novel Corynebacterium species isolated from soil of a small paddock in Vilsendorf, Germany.</title>
        <authorList>
            <person name="Schaffert L."/>
            <person name="Ruwe M."/>
            <person name="Milse J."/>
            <person name="Hanuschka K."/>
            <person name="Ortseifen V."/>
            <person name="Droste J."/>
            <person name="Brandt D."/>
            <person name="Schlueter L."/>
            <person name="Kutter Y."/>
            <person name="Vinke S."/>
            <person name="Viehoefer P."/>
            <person name="Jacob L."/>
            <person name="Luebke N.-C."/>
            <person name="Schulte-Berndt E."/>
            <person name="Hain C."/>
            <person name="Linder M."/>
            <person name="Schmidt P."/>
            <person name="Wollenschlaeger L."/>
            <person name="Luttermann T."/>
            <person name="Thieme E."/>
            <person name="Hassa J."/>
            <person name="Haak M."/>
            <person name="Wittchen M."/>
            <person name="Mentz A."/>
            <person name="Persicke M."/>
            <person name="Busche T."/>
            <person name="Ruckert C."/>
        </authorList>
    </citation>
    <scope>NUCLEOTIDE SEQUENCE [LARGE SCALE GENOMIC DNA]</scope>
    <source>
        <strain evidence="6">1959</strain>
    </source>
</reference>
<dbReference type="PANTHER" id="PTHR17920:SF3">
    <property type="entry name" value="TRANSMEMBRANE AND COILED-COIL DOMAIN-CONTAINING PROTEIN 4"/>
    <property type="match status" value="1"/>
</dbReference>
<evidence type="ECO:0000256" key="4">
    <source>
        <dbReference type="ARBA" id="ARBA00023136"/>
    </source>
</evidence>
<evidence type="ECO:0000256" key="2">
    <source>
        <dbReference type="ARBA" id="ARBA00022692"/>
    </source>
</evidence>
<keyword evidence="2" id="KW-0812">Transmembrane</keyword>
<organism evidence="5 6">
    <name type="scientific">Corynebacterium kalinowskii</name>
    <dbReference type="NCBI Taxonomy" id="2675216"/>
    <lineage>
        <taxon>Bacteria</taxon>
        <taxon>Bacillati</taxon>
        <taxon>Actinomycetota</taxon>
        <taxon>Actinomycetes</taxon>
        <taxon>Mycobacteriales</taxon>
        <taxon>Corynebacteriaceae</taxon>
        <taxon>Corynebacterium</taxon>
    </lineage>
</organism>
<dbReference type="PANTHER" id="PTHR17920">
    <property type="entry name" value="TRANSMEMBRANE AND COILED-COIL DOMAIN-CONTAINING PROTEIN 4 TMCO4"/>
    <property type="match status" value="1"/>
</dbReference>
<keyword evidence="6" id="KW-1185">Reference proteome</keyword>
<protein>
    <submittedName>
        <fullName evidence="5">Uncharacterized protein</fullName>
    </submittedName>
</protein>
<evidence type="ECO:0000313" key="5">
    <source>
        <dbReference type="EMBL" id="QGU01477.1"/>
    </source>
</evidence>
<accession>A0A6B8VPJ3</accession>
<keyword evidence="3" id="KW-1133">Transmembrane helix</keyword>
<name>A0A6B8VPJ3_9CORY</name>
<dbReference type="KEGG" id="ckw:CKALI_02970"/>
<evidence type="ECO:0000313" key="6">
    <source>
        <dbReference type="Proteomes" id="UP000427071"/>
    </source>
</evidence>
<dbReference type="EMBL" id="CP046452">
    <property type="protein sequence ID" value="QGU01477.1"/>
    <property type="molecule type" value="Genomic_DNA"/>
</dbReference>
<evidence type="ECO:0000256" key="3">
    <source>
        <dbReference type="ARBA" id="ARBA00022989"/>
    </source>
</evidence>
<dbReference type="InterPro" id="IPR007941">
    <property type="entry name" value="DUF726"/>
</dbReference>
<sequence>MINAAQALASESVPVVHTMHLFGAASGQRKEWDALEKAVIGQIHNYHSLNDSVLKYLYTAAQLGNRAVGLEGFKAESNKIVDHDVSETVRKHGKYYDLVDLDMTAA</sequence>
<dbReference type="GO" id="GO:0016020">
    <property type="term" value="C:membrane"/>
    <property type="evidence" value="ECO:0007669"/>
    <property type="project" value="UniProtKB-SubCell"/>
</dbReference>